<dbReference type="EMBL" id="JAIWOZ010000004">
    <property type="protein sequence ID" value="KAH6606872.1"/>
    <property type="molecule type" value="Genomic_DNA"/>
</dbReference>
<dbReference type="CDD" id="cd23668">
    <property type="entry name" value="GH55_beta13glucanase-like"/>
    <property type="match status" value="1"/>
</dbReference>
<dbReference type="OrthoDB" id="1046782at2759"/>
<dbReference type="SUPFAM" id="SSF51126">
    <property type="entry name" value="Pectin lyase-like"/>
    <property type="match status" value="2"/>
</dbReference>
<dbReference type="InterPro" id="IPR051801">
    <property type="entry name" value="GH28_Enzymes"/>
</dbReference>
<dbReference type="Proteomes" id="UP000827724">
    <property type="component" value="Unassembled WGS sequence"/>
</dbReference>
<feature type="domain" description="Rhamnogalacturonase A/B/Epimerase-like pectate lyase" evidence="2">
    <location>
        <begin position="63"/>
        <end position="281"/>
    </location>
</feature>
<dbReference type="FunFam" id="2.160.20.10:FF:000023">
    <property type="entry name" value="Exo-beta-1,3-glucanase Exg0"/>
    <property type="match status" value="1"/>
</dbReference>
<dbReference type="PANTHER" id="PTHR31339">
    <property type="entry name" value="PECTIN LYASE-RELATED"/>
    <property type="match status" value="1"/>
</dbReference>
<accession>A0A9P8QQQ2</accession>
<evidence type="ECO:0000256" key="1">
    <source>
        <dbReference type="SAM" id="SignalP"/>
    </source>
</evidence>
<gene>
    <name evidence="3" type="ORF">Trco_006025</name>
</gene>
<dbReference type="InterPro" id="IPR024535">
    <property type="entry name" value="RHGA/B-epi-like_pectate_lyase"/>
</dbReference>
<dbReference type="PANTHER" id="PTHR31339:SF9">
    <property type="entry name" value="PLASMIN AND FIBRONECTIN-BINDING PROTEIN A"/>
    <property type="match status" value="1"/>
</dbReference>
<evidence type="ECO:0000313" key="4">
    <source>
        <dbReference type="Proteomes" id="UP000827724"/>
    </source>
</evidence>
<protein>
    <submittedName>
        <fullName evidence="3">Glycoside hydrolase family 55</fullName>
    </submittedName>
</protein>
<proteinExistence type="predicted"/>
<dbReference type="InterPro" id="IPR011050">
    <property type="entry name" value="Pectin_lyase_fold/virulence"/>
</dbReference>
<sequence>MGLSTILTASLLALRLFSAPTLAAPAPVAEEKALAAAATSWWLPNIARQGTVPYSGASGYPIYRNVQDYGARGDGVTDDTVAINNAMSAGNRCGSGCDSQTTTPALVYFPPGTYVVSSPIILYYYTHMIGDATNLPTLKASNNFAGIAVIDSNPGWHNPTNNFFRQVRNFKIDVTAQPISTGTGIHWQVAQATSIQNVQFIMSTDPTTNNKQQGIWMEDGSGGFLNDLTFTGGALGMWVGNQQFTSRNLVFNGCQTAIYMNWNWLWSFHGLTINNANVGIDMSSGGTNQAVGSILLADSKITNTKVGVLTAYSINQSGSSGTLILDNVDTTQNTPIAVQSSLNGATILAGNANIASWTQGRAYTNSSGQAVQGTRAAVSKPAALTVGGKVFTRSRPQYESVPASSFVSVKSAGAKGDGTTDDTAAIQAVFNSVTSSQIVYFDHGAYVVTDTIKVPKNIKIVGEVWPLIMVGGTKFKDQNNPQPVWQVGQPGDVGSVEIQDIMFETLGPQPGAIIVQWNVAGASQGSVGLWDVHWRIGGTAGTQLQSDRCVKTPTVATTPNPSCFGAFMLLHVTSSASIYMENAWLWVSDHELDLADHNQINIYNGRGLLIESTKGVWLWGTASEHSVLYNYALNNAQNVYGNILQTETAYMQGNPDARVPFTYNARYADPDWSRCTTSTCARTWGIRAVNSSNTLIYGAGMYSFFNNYDSTVCTNANNCQDNMIDIQNSQVKLFGISTKASVSIVNLNGQQAVFDRDNRATYCGTIASFETS</sequence>
<dbReference type="InterPro" id="IPR012334">
    <property type="entry name" value="Pectin_lyas_fold"/>
</dbReference>
<comment type="caution">
    <text evidence="3">The sequence shown here is derived from an EMBL/GenBank/DDBJ whole genome shotgun (WGS) entry which is preliminary data.</text>
</comment>
<keyword evidence="3" id="KW-0378">Hydrolase</keyword>
<dbReference type="AlphaFoldDB" id="A0A9P8QQQ2"/>
<dbReference type="Pfam" id="PF12708">
    <property type="entry name" value="Pect-lyase_RHGA_epim"/>
    <property type="match status" value="2"/>
</dbReference>
<reference evidence="3" key="1">
    <citation type="submission" date="2021-08" db="EMBL/GenBank/DDBJ databases">
        <title>Chromosome-Level Trichoderma cornu-damae using Hi-C Data.</title>
        <authorList>
            <person name="Kim C.S."/>
        </authorList>
    </citation>
    <scope>NUCLEOTIDE SEQUENCE</scope>
    <source>
        <strain evidence="3">KA19-0412C</strain>
    </source>
</reference>
<keyword evidence="1" id="KW-0732">Signal</keyword>
<feature type="domain" description="Rhamnogalacturonase A/B/Epimerase-like pectate lyase" evidence="2">
    <location>
        <begin position="406"/>
        <end position="471"/>
    </location>
</feature>
<dbReference type="Gene3D" id="2.160.20.10">
    <property type="entry name" value="Single-stranded right-handed beta-helix, Pectin lyase-like"/>
    <property type="match status" value="2"/>
</dbReference>
<organism evidence="3 4">
    <name type="scientific">Trichoderma cornu-damae</name>
    <dbReference type="NCBI Taxonomy" id="654480"/>
    <lineage>
        <taxon>Eukaryota</taxon>
        <taxon>Fungi</taxon>
        <taxon>Dikarya</taxon>
        <taxon>Ascomycota</taxon>
        <taxon>Pezizomycotina</taxon>
        <taxon>Sordariomycetes</taxon>
        <taxon>Hypocreomycetidae</taxon>
        <taxon>Hypocreales</taxon>
        <taxon>Hypocreaceae</taxon>
        <taxon>Trichoderma</taxon>
    </lineage>
</organism>
<name>A0A9P8QQQ2_9HYPO</name>
<feature type="signal peptide" evidence="1">
    <location>
        <begin position="1"/>
        <end position="23"/>
    </location>
</feature>
<feature type="chain" id="PRO_5040251208" evidence="1">
    <location>
        <begin position="24"/>
        <end position="772"/>
    </location>
</feature>
<evidence type="ECO:0000313" key="3">
    <source>
        <dbReference type="EMBL" id="KAH6606872.1"/>
    </source>
</evidence>
<evidence type="ECO:0000259" key="2">
    <source>
        <dbReference type="Pfam" id="PF12708"/>
    </source>
</evidence>
<dbReference type="GO" id="GO:0016787">
    <property type="term" value="F:hydrolase activity"/>
    <property type="evidence" value="ECO:0007669"/>
    <property type="project" value="UniProtKB-KW"/>
</dbReference>
<keyword evidence="4" id="KW-1185">Reference proteome</keyword>